<dbReference type="EMBL" id="MT142490">
    <property type="protein sequence ID" value="QJA82538.1"/>
    <property type="molecule type" value="Genomic_DNA"/>
</dbReference>
<evidence type="ECO:0000313" key="1">
    <source>
        <dbReference type="EMBL" id="QJA57790.1"/>
    </source>
</evidence>
<dbReference type="AlphaFoldDB" id="A0A6M3KML5"/>
<sequence length="75" mass="8086">MAEERVEFDCTLEKVQNLRSGGYRVTLDVPAVHAKEAAILLVYSDATGVKVRAALELKRVAKAPAGLEEDADSSL</sequence>
<organism evidence="2">
    <name type="scientific">viral metagenome</name>
    <dbReference type="NCBI Taxonomy" id="1070528"/>
    <lineage>
        <taxon>unclassified sequences</taxon>
        <taxon>metagenomes</taxon>
        <taxon>organismal metagenomes</taxon>
    </lineage>
</organism>
<dbReference type="EMBL" id="MT141292">
    <property type="protein sequence ID" value="QJA57790.1"/>
    <property type="molecule type" value="Genomic_DNA"/>
</dbReference>
<accession>A0A6M3KML5</accession>
<gene>
    <name evidence="2" type="ORF">MM415A00400_0011</name>
    <name evidence="1" type="ORF">MM415B01564_0006</name>
</gene>
<reference evidence="2" key="1">
    <citation type="submission" date="2020-03" db="EMBL/GenBank/DDBJ databases">
        <title>The deep terrestrial virosphere.</title>
        <authorList>
            <person name="Holmfeldt K."/>
            <person name="Nilsson E."/>
            <person name="Simone D."/>
            <person name="Lopez-Fernandez M."/>
            <person name="Wu X."/>
            <person name="de Brujin I."/>
            <person name="Lundin D."/>
            <person name="Andersson A."/>
            <person name="Bertilsson S."/>
            <person name="Dopson M."/>
        </authorList>
    </citation>
    <scope>NUCLEOTIDE SEQUENCE</scope>
    <source>
        <strain evidence="2">MM415A00400</strain>
        <strain evidence="1">MM415B01564</strain>
    </source>
</reference>
<evidence type="ECO:0000313" key="2">
    <source>
        <dbReference type="EMBL" id="QJA82538.1"/>
    </source>
</evidence>
<protein>
    <submittedName>
        <fullName evidence="2">Uncharacterized protein</fullName>
    </submittedName>
</protein>
<proteinExistence type="predicted"/>
<name>A0A6M3KML5_9ZZZZ</name>